<feature type="region of interest" description="Disordered" evidence="1">
    <location>
        <begin position="657"/>
        <end position="689"/>
    </location>
</feature>
<organism evidence="3 4">
    <name type="scientific">Xylaria multiplex</name>
    <dbReference type="NCBI Taxonomy" id="323545"/>
    <lineage>
        <taxon>Eukaryota</taxon>
        <taxon>Fungi</taxon>
        <taxon>Dikarya</taxon>
        <taxon>Ascomycota</taxon>
        <taxon>Pezizomycotina</taxon>
        <taxon>Sordariomycetes</taxon>
        <taxon>Xylariomycetidae</taxon>
        <taxon>Xylariales</taxon>
        <taxon>Xylariaceae</taxon>
        <taxon>Xylaria</taxon>
    </lineage>
</organism>
<dbReference type="EMBL" id="WUBL01000304">
    <property type="protein sequence ID" value="KAF2962669.1"/>
    <property type="molecule type" value="Genomic_DNA"/>
</dbReference>
<evidence type="ECO:0000256" key="2">
    <source>
        <dbReference type="SAM" id="Phobius"/>
    </source>
</evidence>
<dbReference type="InParanoid" id="A0A7C8IFZ5"/>
<dbReference type="AlphaFoldDB" id="A0A7C8IFZ5"/>
<keyword evidence="2" id="KW-1133">Transmembrane helix</keyword>
<gene>
    <name evidence="3" type="ORF">GQX73_g10905</name>
</gene>
<sequence>MVFFRLATKATITWLMIQMLYTAHAGVFAAGMLLCSIFGNEIRLCQPSIDLFLFFGTAVVSKRMESLPGGHELTFDAYILALAAFYFIAGDRFRASLLGTWLPYFYMDSDRGKCGVYISLAAVVPMFPHLRRVVWPLTSAMLSYNIRIAFSKICVYAIEAIKSVTPLSPTLSHLPPPPRPPMLSLSAIVTTVDIAPAKEPRANMIDSSTQTEPHTKANTTRYIVTGNGIFSAPLDLPPMKRLEPSRIRKQRLRDLARRGPATIPARVPSPPAWPSKSVIFTPISASASPAPVPEPLASPSPDVVDPTPLPPSMPGPLTVSLPILGSVAKPPGIPATPTLISSPASPSPLVEVMEASTVAFVPEPVSELLILTTESAPISILASPNFSPQPTLPSATAPSPPSPVTLSLSAALSLAPIPDIPCLVPAPVHSSPTLTALPSPISASVPFETSPLYAPSSNPILVPSLPIAFPLLSNPVISSTFAFEPEPEIVSNLLSFPPVLPSTLDVSASSYFDIPIIASVDPMEMDSEGAFIALLVDNGDDIDMGEPIQEGANPGADLTNLDCTQDPNISDIESEDEGGLENLFTDEEIASNEQFINSNVEPNHKQSFMDGDLEVVYESFSNNNDRPLEFEYPPLDQEMADSPSVVADDMQGVISTVSVPSTVENINDSDDESEKDNEEGTDERMDDMRETDETEDLFGLMFLDSVADPKAVPVLPSLPSTPFDDKEMDENCSVFEMGELLSSLPPTPAASPAAAPTDAATDNEMDASDGQFNTSKSLDSLDTLHAATSLVTLALPAVPPLRFNSAVSALNHAKIENHLGLAPAGFDSSLGLAGTLVPTAKTAPASPAAPSTFILAVPGMSPMSTIPCTPDRPSLAPVPTSNRLPPRPPNANPPIAFDMAPNPDAPKLNSRFIMSDVPRSLEYKILALQPGYRPARKTNVDPRNKEVYIEEFQDNDGYRRKAPWQIRGLPPVDKWMLLHLEQRMNEAAEEAGKDWPSREAGIEEQTRLDLIAKKERDKALLMAKHKARLAAYERCRKKKNPGPSVFSK</sequence>
<reference evidence="3 4" key="1">
    <citation type="submission" date="2019-12" db="EMBL/GenBank/DDBJ databases">
        <title>Draft genome sequence of the ascomycete Xylaria multiplex DSM 110363.</title>
        <authorList>
            <person name="Buettner E."/>
            <person name="Kellner H."/>
        </authorList>
    </citation>
    <scope>NUCLEOTIDE SEQUENCE [LARGE SCALE GENOMIC DNA]</scope>
    <source>
        <strain evidence="3 4">DSM 110363</strain>
    </source>
</reference>
<keyword evidence="2" id="KW-0472">Membrane</keyword>
<feature type="compositionally biased region" description="Low complexity" evidence="1">
    <location>
        <begin position="743"/>
        <end position="760"/>
    </location>
</feature>
<evidence type="ECO:0000313" key="3">
    <source>
        <dbReference type="EMBL" id="KAF2962669.1"/>
    </source>
</evidence>
<feature type="region of interest" description="Disordered" evidence="1">
    <location>
        <begin position="743"/>
        <end position="772"/>
    </location>
</feature>
<feature type="compositionally biased region" description="Acidic residues" evidence="1">
    <location>
        <begin position="667"/>
        <end position="681"/>
    </location>
</feature>
<accession>A0A7C8IFZ5</accession>
<evidence type="ECO:0000313" key="4">
    <source>
        <dbReference type="Proteomes" id="UP000481858"/>
    </source>
</evidence>
<name>A0A7C8IFZ5_9PEZI</name>
<proteinExistence type="predicted"/>
<dbReference type="OrthoDB" id="4768927at2759"/>
<evidence type="ECO:0000256" key="1">
    <source>
        <dbReference type="SAM" id="MobiDB-lite"/>
    </source>
</evidence>
<dbReference type="Proteomes" id="UP000481858">
    <property type="component" value="Unassembled WGS sequence"/>
</dbReference>
<keyword evidence="4" id="KW-1185">Reference proteome</keyword>
<keyword evidence="2" id="KW-0812">Transmembrane</keyword>
<protein>
    <submittedName>
        <fullName evidence="3">Uncharacterized protein</fullName>
    </submittedName>
</protein>
<feature type="transmembrane region" description="Helical" evidence="2">
    <location>
        <begin position="12"/>
        <end position="39"/>
    </location>
</feature>
<comment type="caution">
    <text evidence="3">The sequence shown here is derived from an EMBL/GenBank/DDBJ whole genome shotgun (WGS) entry which is preliminary data.</text>
</comment>